<dbReference type="EMBL" id="BKCJ010009968">
    <property type="protein sequence ID" value="GEU89451.1"/>
    <property type="molecule type" value="Genomic_DNA"/>
</dbReference>
<gene>
    <name evidence="2" type="ORF">Tci_061429</name>
</gene>
<accession>A0A6L2NSV0</accession>
<feature type="region of interest" description="Disordered" evidence="1">
    <location>
        <begin position="257"/>
        <end position="284"/>
    </location>
</feature>
<feature type="compositionally biased region" description="Acidic residues" evidence="1">
    <location>
        <begin position="273"/>
        <end position="284"/>
    </location>
</feature>
<protein>
    <submittedName>
        <fullName evidence="2">Zinc knuckle CX2CX4HX4C</fullName>
    </submittedName>
</protein>
<name>A0A6L2NSV0_TANCI</name>
<reference evidence="2" key="1">
    <citation type="journal article" date="2019" name="Sci. Rep.">
        <title>Draft genome of Tanacetum cinerariifolium, the natural source of mosquito coil.</title>
        <authorList>
            <person name="Yamashiro T."/>
            <person name="Shiraishi A."/>
            <person name="Satake H."/>
            <person name="Nakayama K."/>
        </authorList>
    </citation>
    <scope>NUCLEOTIDE SEQUENCE</scope>
</reference>
<evidence type="ECO:0000313" key="2">
    <source>
        <dbReference type="EMBL" id="GEU89451.1"/>
    </source>
</evidence>
<dbReference type="AlphaFoldDB" id="A0A6L2NSV0"/>
<feature type="compositionally biased region" description="Polar residues" evidence="1">
    <location>
        <begin position="260"/>
        <end position="271"/>
    </location>
</feature>
<sequence length="284" mass="31141">MIQPKPRDLPRDIPIVRLEVRSIHSDDGNPSSDNIKQALRSVLTESKGSARFKSGVAMVVLVNLLSYKREEFSYGSASQPSVDLMNGLEIGKHEAIWSTMTKERRKDVMDIMFTTWKRLMDENPSVASNVGNMDHIDITNAPSFESPIVQSVDINTKSTSYVRVAGASAKDQPKVNSNFRPLVVDLVFNGVNISIPYKVVKKIVSPPIVATSNVVTPTVKKTNNGFQTATISAPKKRATNVGNASKSSSLLKTTCTSSKNDNITTSNSYSALNDEEEDVENVYD</sequence>
<proteinExistence type="predicted"/>
<organism evidence="2">
    <name type="scientific">Tanacetum cinerariifolium</name>
    <name type="common">Dalmatian daisy</name>
    <name type="synonym">Chrysanthemum cinerariifolium</name>
    <dbReference type="NCBI Taxonomy" id="118510"/>
    <lineage>
        <taxon>Eukaryota</taxon>
        <taxon>Viridiplantae</taxon>
        <taxon>Streptophyta</taxon>
        <taxon>Embryophyta</taxon>
        <taxon>Tracheophyta</taxon>
        <taxon>Spermatophyta</taxon>
        <taxon>Magnoliopsida</taxon>
        <taxon>eudicotyledons</taxon>
        <taxon>Gunneridae</taxon>
        <taxon>Pentapetalae</taxon>
        <taxon>asterids</taxon>
        <taxon>campanulids</taxon>
        <taxon>Asterales</taxon>
        <taxon>Asteraceae</taxon>
        <taxon>Asteroideae</taxon>
        <taxon>Anthemideae</taxon>
        <taxon>Anthemidinae</taxon>
        <taxon>Tanacetum</taxon>
    </lineage>
</organism>
<evidence type="ECO:0000256" key="1">
    <source>
        <dbReference type="SAM" id="MobiDB-lite"/>
    </source>
</evidence>
<comment type="caution">
    <text evidence="2">The sequence shown here is derived from an EMBL/GenBank/DDBJ whole genome shotgun (WGS) entry which is preliminary data.</text>
</comment>